<dbReference type="InterPro" id="IPR000014">
    <property type="entry name" value="PAS"/>
</dbReference>
<dbReference type="EC" id="2.7.13.3" evidence="3"/>
<dbReference type="PRINTS" id="PR00344">
    <property type="entry name" value="BCTRLSENSOR"/>
</dbReference>
<evidence type="ECO:0000256" key="6">
    <source>
        <dbReference type="ARBA" id="ARBA00022777"/>
    </source>
</evidence>
<evidence type="ECO:0000313" key="13">
    <source>
        <dbReference type="Proteomes" id="UP000184052"/>
    </source>
</evidence>
<dbReference type="OrthoDB" id="9813151at2"/>
<dbReference type="InterPro" id="IPR003660">
    <property type="entry name" value="HAMP_dom"/>
</dbReference>
<dbReference type="Pfam" id="PF13188">
    <property type="entry name" value="PAS_8"/>
    <property type="match status" value="1"/>
</dbReference>
<dbReference type="GO" id="GO:0016036">
    <property type="term" value="P:cellular response to phosphate starvation"/>
    <property type="evidence" value="ECO:0007669"/>
    <property type="project" value="TreeGrafter"/>
</dbReference>
<dbReference type="Pfam" id="PF00512">
    <property type="entry name" value="HisKA"/>
    <property type="match status" value="1"/>
</dbReference>
<name>A0A1M6I057_9FIRM</name>
<dbReference type="RefSeq" id="WP_073049589.1">
    <property type="nucleotide sequence ID" value="NZ_FQZL01000015.1"/>
</dbReference>
<dbReference type="Gene3D" id="1.10.287.130">
    <property type="match status" value="1"/>
</dbReference>
<dbReference type="InterPro" id="IPR003661">
    <property type="entry name" value="HisK_dim/P_dom"/>
</dbReference>
<protein>
    <recommendedName>
        <fullName evidence="3">histidine kinase</fullName>
        <ecNumber evidence="3">2.7.13.3</ecNumber>
    </recommendedName>
</protein>
<dbReference type="InterPro" id="IPR036097">
    <property type="entry name" value="HisK_dim/P_sf"/>
</dbReference>
<dbReference type="Pfam" id="PF00672">
    <property type="entry name" value="HAMP"/>
    <property type="match status" value="1"/>
</dbReference>
<evidence type="ECO:0000259" key="11">
    <source>
        <dbReference type="PROSITE" id="PS50885"/>
    </source>
</evidence>
<keyword evidence="13" id="KW-1185">Reference proteome</keyword>
<feature type="domain" description="HAMP" evidence="11">
    <location>
        <begin position="203"/>
        <end position="255"/>
    </location>
</feature>
<dbReference type="PROSITE" id="PS50109">
    <property type="entry name" value="HIS_KIN"/>
    <property type="match status" value="1"/>
</dbReference>
<dbReference type="PANTHER" id="PTHR45453:SF1">
    <property type="entry name" value="PHOSPHATE REGULON SENSOR PROTEIN PHOR"/>
    <property type="match status" value="1"/>
</dbReference>
<feature type="domain" description="Histidine kinase" evidence="10">
    <location>
        <begin position="379"/>
        <end position="597"/>
    </location>
</feature>
<evidence type="ECO:0000259" key="10">
    <source>
        <dbReference type="PROSITE" id="PS50109"/>
    </source>
</evidence>
<dbReference type="AlphaFoldDB" id="A0A1M6I057"/>
<dbReference type="SMART" id="SM00387">
    <property type="entry name" value="HATPase_c"/>
    <property type="match status" value="1"/>
</dbReference>
<dbReference type="InterPro" id="IPR003594">
    <property type="entry name" value="HATPase_dom"/>
</dbReference>
<evidence type="ECO:0000256" key="8">
    <source>
        <dbReference type="ARBA" id="ARBA00023136"/>
    </source>
</evidence>
<keyword evidence="8 9" id="KW-0472">Membrane</keyword>
<dbReference type="SUPFAM" id="SSF158472">
    <property type="entry name" value="HAMP domain-like"/>
    <property type="match status" value="1"/>
</dbReference>
<keyword evidence="9" id="KW-0812">Transmembrane</keyword>
<dbReference type="CDD" id="cd00130">
    <property type="entry name" value="PAS"/>
    <property type="match status" value="1"/>
</dbReference>
<dbReference type="InterPro" id="IPR035965">
    <property type="entry name" value="PAS-like_dom_sf"/>
</dbReference>
<dbReference type="CDD" id="cd00075">
    <property type="entry name" value="HATPase"/>
    <property type="match status" value="1"/>
</dbReference>
<dbReference type="InterPro" id="IPR050351">
    <property type="entry name" value="BphY/WalK/GraS-like"/>
</dbReference>
<dbReference type="GO" id="GO:0000155">
    <property type="term" value="F:phosphorelay sensor kinase activity"/>
    <property type="evidence" value="ECO:0007669"/>
    <property type="project" value="InterPro"/>
</dbReference>
<evidence type="ECO:0000313" key="12">
    <source>
        <dbReference type="EMBL" id="SHJ27823.1"/>
    </source>
</evidence>
<dbReference type="SUPFAM" id="SSF55785">
    <property type="entry name" value="PYP-like sensor domain (PAS domain)"/>
    <property type="match status" value="1"/>
</dbReference>
<dbReference type="Gene3D" id="1.10.8.500">
    <property type="entry name" value="HAMP domain in histidine kinase"/>
    <property type="match status" value="1"/>
</dbReference>
<dbReference type="SMART" id="SM00304">
    <property type="entry name" value="HAMP"/>
    <property type="match status" value="1"/>
</dbReference>
<evidence type="ECO:0000256" key="7">
    <source>
        <dbReference type="ARBA" id="ARBA00023012"/>
    </source>
</evidence>
<comment type="catalytic activity">
    <reaction evidence="1">
        <text>ATP + protein L-histidine = ADP + protein N-phospho-L-histidine.</text>
        <dbReference type="EC" id="2.7.13.3"/>
    </reaction>
</comment>
<evidence type="ECO:0000256" key="5">
    <source>
        <dbReference type="ARBA" id="ARBA00022679"/>
    </source>
</evidence>
<dbReference type="CDD" id="cd06225">
    <property type="entry name" value="HAMP"/>
    <property type="match status" value="1"/>
</dbReference>
<dbReference type="GO" id="GO:0005886">
    <property type="term" value="C:plasma membrane"/>
    <property type="evidence" value="ECO:0007669"/>
    <property type="project" value="TreeGrafter"/>
</dbReference>
<keyword evidence="6 12" id="KW-0418">Kinase</keyword>
<keyword evidence="5" id="KW-0808">Transferase</keyword>
<dbReference type="InterPro" id="IPR004358">
    <property type="entry name" value="Sig_transdc_His_kin-like_C"/>
</dbReference>
<evidence type="ECO:0000256" key="3">
    <source>
        <dbReference type="ARBA" id="ARBA00012438"/>
    </source>
</evidence>
<dbReference type="SMART" id="SM00388">
    <property type="entry name" value="HisKA"/>
    <property type="match status" value="1"/>
</dbReference>
<evidence type="ECO:0000256" key="2">
    <source>
        <dbReference type="ARBA" id="ARBA00004370"/>
    </source>
</evidence>
<dbReference type="Gene3D" id="3.30.565.10">
    <property type="entry name" value="Histidine kinase-like ATPase, C-terminal domain"/>
    <property type="match status" value="1"/>
</dbReference>
<accession>A0A1M6I057</accession>
<evidence type="ECO:0000256" key="1">
    <source>
        <dbReference type="ARBA" id="ARBA00000085"/>
    </source>
</evidence>
<sequence length="603" mass="68624">MFKSIRWRFTLIYFLLVFMAMAMVGFFITDQLEKIQLDSITESMKSHISSILASSSLLQGEEWSENSQLIDELIENNVQIGYNESLYIILNDSAKTIIASSVRSTMGDSAYESRRIDNLLVLDSLKGDIVETIPSEDYDQPEGRVKHMAYPVNNKDGSIEGIIYLTYQLDSVYETIGETTIMLTRATMLALFVTVIFGFFLARSITGPIKDVTKKAREMSKGNFDQVVDVRSNDEIGQLAMMFNFLTKELKKNISSLHQEKSKMETTFNYMADGVITFDMKGRIIHANPVAKEILEIDDEKETDGNEILSNLDYQLTREALVENEFLGSAIINIDDMIYNINYAPFKNEMEEIGGVIFVMQDITEQQRLDDMRKEFVANVSHELKTPITTVKSYTETLLGGALEDRETAESFLNVILNESDRMDRLVKDLLRLSRMEFKQAKWNKVPLHPCSVLEETVEKLKNRAEDKNQNLVFGRCTEEIEVMFDKDGLEQIYQNIIGNAIKYTPENGEIKIGCHVEADFAVVEIEDNGIGIPEADIKRIFERFYRVDKARSREMGGTGLGLAITRHIAEAHHTVIEVESSMDKGTRFRIVMPLSSRGEKNA</sequence>
<dbReference type="FunFam" id="3.30.565.10:FF:000006">
    <property type="entry name" value="Sensor histidine kinase WalK"/>
    <property type="match status" value="1"/>
</dbReference>
<reference evidence="12 13" key="1">
    <citation type="submission" date="2016-11" db="EMBL/GenBank/DDBJ databases">
        <authorList>
            <person name="Jaros S."/>
            <person name="Januszkiewicz K."/>
            <person name="Wedrychowicz H."/>
        </authorList>
    </citation>
    <scope>NUCLEOTIDE SEQUENCE [LARGE SCALE GENOMIC DNA]</scope>
    <source>
        <strain evidence="12 13">DSM 17477</strain>
    </source>
</reference>
<dbReference type="Pfam" id="PF02518">
    <property type="entry name" value="HATPase_c"/>
    <property type="match status" value="1"/>
</dbReference>
<dbReference type="SUPFAM" id="SSF47384">
    <property type="entry name" value="Homodimeric domain of signal transducing histidine kinase"/>
    <property type="match status" value="1"/>
</dbReference>
<dbReference type="SUPFAM" id="SSF55874">
    <property type="entry name" value="ATPase domain of HSP90 chaperone/DNA topoisomerase II/histidine kinase"/>
    <property type="match status" value="1"/>
</dbReference>
<dbReference type="GO" id="GO:0004721">
    <property type="term" value="F:phosphoprotein phosphatase activity"/>
    <property type="evidence" value="ECO:0007669"/>
    <property type="project" value="TreeGrafter"/>
</dbReference>
<dbReference type="FunFam" id="1.10.287.130:FF:000001">
    <property type="entry name" value="Two-component sensor histidine kinase"/>
    <property type="match status" value="1"/>
</dbReference>
<evidence type="ECO:0000256" key="4">
    <source>
        <dbReference type="ARBA" id="ARBA00022553"/>
    </source>
</evidence>
<dbReference type="InterPro" id="IPR005467">
    <property type="entry name" value="His_kinase_dom"/>
</dbReference>
<dbReference type="EMBL" id="FQZL01000015">
    <property type="protein sequence ID" value="SHJ27823.1"/>
    <property type="molecule type" value="Genomic_DNA"/>
</dbReference>
<feature type="transmembrane region" description="Helical" evidence="9">
    <location>
        <begin position="7"/>
        <end position="28"/>
    </location>
</feature>
<dbReference type="PROSITE" id="PS50885">
    <property type="entry name" value="HAMP"/>
    <property type="match status" value="1"/>
</dbReference>
<keyword evidence="7" id="KW-0902">Two-component regulatory system</keyword>
<proteinExistence type="predicted"/>
<dbReference type="STRING" id="1121476.SAMN02745751_02155"/>
<dbReference type="PANTHER" id="PTHR45453">
    <property type="entry name" value="PHOSPHATE REGULON SENSOR PROTEIN PHOR"/>
    <property type="match status" value="1"/>
</dbReference>
<dbReference type="Proteomes" id="UP000184052">
    <property type="component" value="Unassembled WGS sequence"/>
</dbReference>
<evidence type="ECO:0000256" key="9">
    <source>
        <dbReference type="SAM" id="Phobius"/>
    </source>
</evidence>
<gene>
    <name evidence="12" type="ORF">SAMN02745751_02155</name>
</gene>
<keyword evidence="4" id="KW-0597">Phosphoprotein</keyword>
<dbReference type="InterPro" id="IPR036890">
    <property type="entry name" value="HATPase_C_sf"/>
</dbReference>
<dbReference type="CDD" id="cd00082">
    <property type="entry name" value="HisKA"/>
    <property type="match status" value="1"/>
</dbReference>
<comment type="subcellular location">
    <subcellularLocation>
        <location evidence="2">Membrane</location>
    </subcellularLocation>
</comment>
<keyword evidence="9" id="KW-1133">Transmembrane helix</keyword>
<organism evidence="12 13">
    <name type="scientific">Dethiosulfatibacter aminovorans DSM 17477</name>
    <dbReference type="NCBI Taxonomy" id="1121476"/>
    <lineage>
        <taxon>Bacteria</taxon>
        <taxon>Bacillati</taxon>
        <taxon>Bacillota</taxon>
        <taxon>Tissierellia</taxon>
        <taxon>Dethiosulfatibacter</taxon>
    </lineage>
</organism>
<dbReference type="Gene3D" id="3.30.450.20">
    <property type="entry name" value="PAS domain"/>
    <property type="match status" value="2"/>
</dbReference>